<dbReference type="SUPFAM" id="SSF54171">
    <property type="entry name" value="DNA-binding domain"/>
    <property type="match status" value="1"/>
</dbReference>
<keyword evidence="2" id="KW-1185">Reference proteome</keyword>
<sequence length="190" mass="22335">MKRLIYGVAVNDLPERPMSFGGKCTKEYNAWVNMLERAYSPKFQEKNPTYIGCSVDPVWLKRSEFVLWFDENYRSGWQLDKDILHPGNKVYGPQYCLYVPRWLNLFTIDCKKKRGEHPIGVYFDKRDGKYVSQCMVNGRQKYLGGFDSPEEAHATWKEFKIKLAFEKKPEMDQIDLRVYPNIIKIIEGAS</sequence>
<evidence type="ECO:0000313" key="1">
    <source>
        <dbReference type="EMBL" id="AFU64501.1"/>
    </source>
</evidence>
<proteinExistence type="predicted"/>
<protein>
    <submittedName>
        <fullName evidence="1">Uncharacterized protein</fullName>
    </submittedName>
</protein>
<dbReference type="RefSeq" id="YP_007236253.1">
    <property type="nucleotide sequence ID" value="NC_019910.1"/>
</dbReference>
<organism evidence="1 2">
    <name type="scientific">Salmonella phage SKML-39</name>
    <dbReference type="NCBI Taxonomy" id="1204528"/>
    <lineage>
        <taxon>Viruses</taxon>
        <taxon>Duplodnaviria</taxon>
        <taxon>Heunggongvirae</taxon>
        <taxon>Uroviricota</taxon>
        <taxon>Caudoviricetes</taxon>
        <taxon>Pantevenvirales</taxon>
        <taxon>Ackermannviridae</taxon>
        <taxon>Aglimvirinae</taxon>
        <taxon>Agtrevirus</taxon>
        <taxon>Agtrevirus SKML39</taxon>
    </lineage>
</organism>
<dbReference type="KEGG" id="vg:14295905"/>
<name>K4I371_9CAUD</name>
<accession>K4I371</accession>
<dbReference type="Proteomes" id="UP000007005">
    <property type="component" value="Segment"/>
</dbReference>
<dbReference type="EMBL" id="JX181829">
    <property type="protein sequence ID" value="AFU64501.1"/>
    <property type="molecule type" value="Genomic_DNA"/>
</dbReference>
<evidence type="ECO:0000313" key="2">
    <source>
        <dbReference type="Proteomes" id="UP000007005"/>
    </source>
</evidence>
<reference evidence="1 2" key="1">
    <citation type="submission" date="2012-06" db="EMBL/GenBank/DDBJ databases">
        <title>Bacteriophages quickly and effectively reduce contamination of various foods with Salmonella.</title>
        <authorList>
            <person name="Woolston J."/>
            <person name="Parks A.R."/>
            <person name="Hanna L.F."/>
            <person name="Charbonneau D."/>
            <person name="Sulakvelidze A."/>
        </authorList>
    </citation>
    <scope>NUCLEOTIDE SEQUENCE [LARGE SCALE GENOMIC DNA]</scope>
    <source>
        <strain evidence="1">SKML-39</strain>
    </source>
</reference>
<dbReference type="GO" id="GO:0003677">
    <property type="term" value="F:DNA binding"/>
    <property type="evidence" value="ECO:0007669"/>
    <property type="project" value="InterPro"/>
</dbReference>
<dbReference type="GeneID" id="14295905"/>
<dbReference type="InterPro" id="IPR016177">
    <property type="entry name" value="DNA-bd_dom_sf"/>
</dbReference>